<keyword evidence="3" id="KW-1185">Reference proteome</keyword>
<evidence type="ECO:0000256" key="1">
    <source>
        <dbReference type="SAM" id="MobiDB-lite"/>
    </source>
</evidence>
<dbReference type="Proteomes" id="UP000823561">
    <property type="component" value="Chromosome 8"/>
</dbReference>
<evidence type="ECO:0000313" key="2">
    <source>
        <dbReference type="EMBL" id="KAG5276695.1"/>
    </source>
</evidence>
<sequence length="247" mass="28692">MVNMRIREKLDSHWHRHKEAVKVPYPAVPSYQNVPHLKEPMQAVLSQQNVPHLKEPMQANMSHSAVPSQQNVQHPKPKPQKPENKEQEQDESEKGVSIPQLELEKLVHTVVKEIWDMYDLGCICRTAVFKMAKPQPSEEFLRNLTCARNIKTAVRNNYCKHIFELCWGILLGLFPKPDDSGYAWYKPRPEDNIQSINSSVDFSKVKEYVTRKVFRLCGFPTEPKGAKHIQFHLEDELELYPRPKCGD</sequence>
<gene>
    <name evidence="2" type="ORF">AALO_G00108670</name>
</gene>
<comment type="caution">
    <text evidence="2">The sequence shown here is derived from an EMBL/GenBank/DDBJ whole genome shotgun (WGS) entry which is preliminary data.</text>
</comment>
<evidence type="ECO:0000313" key="3">
    <source>
        <dbReference type="Proteomes" id="UP000823561"/>
    </source>
</evidence>
<accession>A0AAV6GSN7</accession>
<organism evidence="2 3">
    <name type="scientific">Alosa alosa</name>
    <name type="common">allis shad</name>
    <dbReference type="NCBI Taxonomy" id="278164"/>
    <lineage>
        <taxon>Eukaryota</taxon>
        <taxon>Metazoa</taxon>
        <taxon>Chordata</taxon>
        <taxon>Craniata</taxon>
        <taxon>Vertebrata</taxon>
        <taxon>Euteleostomi</taxon>
        <taxon>Actinopterygii</taxon>
        <taxon>Neopterygii</taxon>
        <taxon>Teleostei</taxon>
        <taxon>Clupei</taxon>
        <taxon>Clupeiformes</taxon>
        <taxon>Clupeoidei</taxon>
        <taxon>Clupeidae</taxon>
        <taxon>Alosa</taxon>
    </lineage>
</organism>
<protein>
    <submittedName>
        <fullName evidence="2">Uncharacterized protein</fullName>
    </submittedName>
</protein>
<dbReference type="AlphaFoldDB" id="A0AAV6GSN7"/>
<dbReference type="EMBL" id="JADWDJ010000008">
    <property type="protein sequence ID" value="KAG5276695.1"/>
    <property type="molecule type" value="Genomic_DNA"/>
</dbReference>
<feature type="region of interest" description="Disordered" evidence="1">
    <location>
        <begin position="60"/>
        <end position="97"/>
    </location>
</feature>
<name>A0AAV6GSN7_9TELE</name>
<proteinExistence type="predicted"/>
<feature type="compositionally biased region" description="Polar residues" evidence="1">
    <location>
        <begin position="60"/>
        <end position="72"/>
    </location>
</feature>
<reference evidence="2" key="1">
    <citation type="submission" date="2020-10" db="EMBL/GenBank/DDBJ databases">
        <title>Chromosome-scale genome assembly of the Allis shad, Alosa alosa.</title>
        <authorList>
            <person name="Margot Z."/>
            <person name="Christophe K."/>
            <person name="Cabau C."/>
            <person name="Louis A."/>
            <person name="Berthelot C."/>
            <person name="Parey E."/>
            <person name="Roest Crollius H."/>
            <person name="Montfort J."/>
            <person name="Robinson-Rechavi M."/>
            <person name="Bucao C."/>
            <person name="Bouchez O."/>
            <person name="Gislard M."/>
            <person name="Lluch J."/>
            <person name="Milhes M."/>
            <person name="Lampietro C."/>
            <person name="Lopez Roques C."/>
            <person name="Donnadieu C."/>
            <person name="Braasch I."/>
            <person name="Desvignes T."/>
            <person name="Postlethwait J."/>
            <person name="Bobe J."/>
            <person name="Guiguen Y."/>
        </authorList>
    </citation>
    <scope>NUCLEOTIDE SEQUENCE</scope>
    <source>
        <strain evidence="2">M-15738</strain>
        <tissue evidence="2">Blood</tissue>
    </source>
</reference>